<evidence type="ECO:0000259" key="5">
    <source>
        <dbReference type="Pfam" id="PF00171"/>
    </source>
</evidence>
<dbReference type="InterPro" id="IPR016163">
    <property type="entry name" value="Ald_DH_C"/>
</dbReference>
<dbReference type="FunFam" id="3.40.309.10:FF:000012">
    <property type="entry name" value="Betaine aldehyde dehydrogenase"/>
    <property type="match status" value="1"/>
</dbReference>
<dbReference type="GO" id="GO:0016620">
    <property type="term" value="F:oxidoreductase activity, acting on the aldehyde or oxo group of donors, NAD or NADP as acceptor"/>
    <property type="evidence" value="ECO:0007669"/>
    <property type="project" value="InterPro"/>
</dbReference>
<keyword evidence="7" id="KW-1185">Reference proteome</keyword>
<dbReference type="InterPro" id="IPR016161">
    <property type="entry name" value="Ald_DH/histidinol_DH"/>
</dbReference>
<reference evidence="6" key="1">
    <citation type="submission" date="2015-02" db="EMBL/GenBank/DDBJ databases">
        <title>Genome Assembly of Bacillaceae bacterium MTCC 8252.</title>
        <authorList>
            <person name="Verma A."/>
            <person name="Khatri I."/>
            <person name="Mual P."/>
            <person name="Subramanian S."/>
            <person name="Krishnamurthi S."/>
        </authorList>
    </citation>
    <scope>NUCLEOTIDE SEQUENCE [LARGE SCALE GENOMIC DNA]</scope>
    <source>
        <strain evidence="6">MTCC 8252</strain>
    </source>
</reference>
<evidence type="ECO:0000256" key="3">
    <source>
        <dbReference type="PROSITE-ProRule" id="PRU10007"/>
    </source>
</evidence>
<dbReference type="EMBL" id="JWIR02000052">
    <property type="protein sequence ID" value="KKB37485.1"/>
    <property type="molecule type" value="Genomic_DNA"/>
</dbReference>
<evidence type="ECO:0000256" key="1">
    <source>
        <dbReference type="ARBA" id="ARBA00009986"/>
    </source>
</evidence>
<dbReference type="PANTHER" id="PTHR42804">
    <property type="entry name" value="ALDEHYDE DEHYDROGENASE"/>
    <property type="match status" value="1"/>
</dbReference>
<feature type="active site" evidence="3">
    <location>
        <position position="264"/>
    </location>
</feature>
<proteinExistence type="inferred from homology"/>
<evidence type="ECO:0000313" key="6">
    <source>
        <dbReference type="EMBL" id="KKB37485.1"/>
    </source>
</evidence>
<dbReference type="InterPro" id="IPR016162">
    <property type="entry name" value="Ald_DH_N"/>
</dbReference>
<organism evidence="6 7">
    <name type="scientific">Bacillus thermotolerans</name>
    <name type="common">Quasibacillus thermotolerans</name>
    <dbReference type="NCBI Taxonomy" id="1221996"/>
    <lineage>
        <taxon>Bacteria</taxon>
        <taxon>Bacillati</taxon>
        <taxon>Bacillota</taxon>
        <taxon>Bacilli</taxon>
        <taxon>Bacillales</taxon>
        <taxon>Bacillaceae</taxon>
        <taxon>Bacillus</taxon>
    </lineage>
</organism>
<dbReference type="InterPro" id="IPR029510">
    <property type="entry name" value="Ald_DH_CS_GLU"/>
</dbReference>
<dbReference type="SUPFAM" id="SSF53720">
    <property type="entry name" value="ALDH-like"/>
    <property type="match status" value="1"/>
</dbReference>
<dbReference type="Gene3D" id="3.40.605.10">
    <property type="entry name" value="Aldehyde Dehydrogenase, Chain A, domain 1"/>
    <property type="match status" value="1"/>
</dbReference>
<dbReference type="STRING" id="1221996.QY95_02844"/>
<keyword evidence="2 4" id="KW-0560">Oxidoreductase</keyword>
<comment type="similarity">
    <text evidence="1 4">Belongs to the aldehyde dehydrogenase family.</text>
</comment>
<dbReference type="Pfam" id="PF00171">
    <property type="entry name" value="Aldedh"/>
    <property type="match status" value="1"/>
</dbReference>
<accession>A0A0F5HWP1</accession>
<evidence type="ECO:0000256" key="2">
    <source>
        <dbReference type="ARBA" id="ARBA00023002"/>
    </source>
</evidence>
<dbReference type="PANTHER" id="PTHR42804:SF1">
    <property type="entry name" value="ALDEHYDE DEHYDROGENASE-RELATED"/>
    <property type="match status" value="1"/>
</dbReference>
<dbReference type="AlphaFoldDB" id="A0A0F5HWP1"/>
<protein>
    <submittedName>
        <fullName evidence="6">Betaine aldehyde dehydrogenase</fullName>
    </submittedName>
</protein>
<sequence>MLETEKQQGIKSHSGIGKLHMYINGEWTAGSGSKMREVINPANGEVIAEAAEGTIEDARLAIQAAREAFESGVWSDLPAVERASYLLKIADKIDERAEELSALETMDNGKTIGESAFDMADASACFRYYAGMITQPDGQTYHVAEPVQAMVVREPVGVCGLIVPWNFPLLMSVWKIAPALAAGNTVVFKPSEVTPVTPTKLIEIIEEAGVPKGVINLVHGAGPVVGNEIASHKDVDMISFTGGTKTGKHIMKAAADNMKKISLELGGKSPNIIFADADFETAVDYALFGIYFGAGQVCSAGSRILVEESIYERFIERFAERAKQIKVGNGADPESEVGALVSQEHMEKVLKYIDTGKEEGARLLFGGNRLTENGLDKGFFVEPTAFVDVKQDMRIVQEEIFGPVVTIQSFRDEQEAIQLANETDYGLAGAVFSGDGAKALRVIKKVRAGITWVNAYHPTYNEAPWGGYKQSGIGRSLGTYGLDEFQEIKQININLQVEPVGWFKN</sequence>
<dbReference type="PROSITE" id="PS00687">
    <property type="entry name" value="ALDEHYDE_DEHYDR_GLU"/>
    <property type="match status" value="1"/>
</dbReference>
<dbReference type="Proteomes" id="UP000031563">
    <property type="component" value="Unassembled WGS sequence"/>
</dbReference>
<comment type="caution">
    <text evidence="6">The sequence shown here is derived from an EMBL/GenBank/DDBJ whole genome shotgun (WGS) entry which is preliminary data.</text>
</comment>
<dbReference type="InterPro" id="IPR015590">
    <property type="entry name" value="Aldehyde_DH_dom"/>
</dbReference>
<feature type="domain" description="Aldehyde dehydrogenase" evidence="5">
    <location>
        <begin position="27"/>
        <end position="491"/>
    </location>
</feature>
<evidence type="ECO:0000313" key="7">
    <source>
        <dbReference type="Proteomes" id="UP000031563"/>
    </source>
</evidence>
<gene>
    <name evidence="6" type="ORF">QY95_02844</name>
</gene>
<evidence type="ECO:0000256" key="4">
    <source>
        <dbReference type="RuleBase" id="RU003345"/>
    </source>
</evidence>
<dbReference type="CDD" id="cd07119">
    <property type="entry name" value="ALDH_BADH-GbsA"/>
    <property type="match status" value="1"/>
</dbReference>
<dbReference type="FunFam" id="3.40.605.10:FF:000007">
    <property type="entry name" value="NAD/NADP-dependent betaine aldehyde dehydrogenase"/>
    <property type="match status" value="1"/>
</dbReference>
<name>A0A0F5HWP1_BACTR</name>
<dbReference type="Gene3D" id="3.40.309.10">
    <property type="entry name" value="Aldehyde Dehydrogenase, Chain A, domain 2"/>
    <property type="match status" value="1"/>
</dbReference>